<sequence>MHFNTVAGLALSIVGSASAFSTPKLPASGLCPTNQYWDTAKGCKNLPPPAKCSSNQYYDTLKGCVRGNPPSGPPGLLCTIVKTVVTVARQQLPASSFCSSYLSIPVVTKSATVTAYTTTITNTNTVTSGVTTVIDSTKTITDATVTATVTEPSTLSTKTTSTSVISAVTTTTITDCANPITRKKRAVSPTGYKNDPTWLEDHGIDPVADEKRGLIPKPKCFANYVDPAAISYACNCLSVPALTITSTTTLRTKTTTAVTTVPSTAKATATEKATATDTKTTTQLVATVYTETIVERSTTYTSTHTALSPTFTIVASSGKYTGNKLYDPNYMSYAAIDWAGPMLLFTLGDDGTLTAQNQGLAGQFAVSDPDAGSYSAEPIFKPLSGKLQKLVVTVTQNDDGTCPLTFQGARGSVSFECGSFWRVGSEADLASYNGCSRMDMIAVGSEDQ</sequence>
<feature type="signal peptide" evidence="1">
    <location>
        <begin position="1"/>
        <end position="19"/>
    </location>
</feature>
<evidence type="ECO:0000313" key="2">
    <source>
        <dbReference type="EMBL" id="RSL54725.1"/>
    </source>
</evidence>
<protein>
    <submittedName>
        <fullName evidence="2">Uncharacterized protein</fullName>
    </submittedName>
</protein>
<gene>
    <name evidence="2" type="ORF">CEP54_009727</name>
</gene>
<evidence type="ECO:0000313" key="3">
    <source>
        <dbReference type="Proteomes" id="UP000288168"/>
    </source>
</evidence>
<keyword evidence="3" id="KW-1185">Reference proteome</keyword>
<accession>A0A428PNY1</accession>
<comment type="caution">
    <text evidence="2">The sequence shown here is derived from an EMBL/GenBank/DDBJ whole genome shotgun (WGS) entry which is preliminary data.</text>
</comment>
<name>A0A428PNY1_9HYPO</name>
<keyword evidence="1" id="KW-0732">Signal</keyword>
<evidence type="ECO:0000256" key="1">
    <source>
        <dbReference type="SAM" id="SignalP"/>
    </source>
</evidence>
<dbReference type="OrthoDB" id="3695080at2759"/>
<organism evidence="2 3">
    <name type="scientific">Fusarium duplospermum</name>
    <dbReference type="NCBI Taxonomy" id="1325734"/>
    <lineage>
        <taxon>Eukaryota</taxon>
        <taxon>Fungi</taxon>
        <taxon>Dikarya</taxon>
        <taxon>Ascomycota</taxon>
        <taxon>Pezizomycotina</taxon>
        <taxon>Sordariomycetes</taxon>
        <taxon>Hypocreomycetidae</taxon>
        <taxon>Hypocreales</taxon>
        <taxon>Nectriaceae</taxon>
        <taxon>Fusarium</taxon>
        <taxon>Fusarium solani species complex</taxon>
    </lineage>
</organism>
<reference evidence="2 3" key="1">
    <citation type="submission" date="2017-06" db="EMBL/GenBank/DDBJ databases">
        <title>Comparative genomic analysis of Ambrosia Fusariam Clade fungi.</title>
        <authorList>
            <person name="Stajich J.E."/>
            <person name="Carrillo J."/>
            <person name="Kijimoto T."/>
            <person name="Eskalen A."/>
            <person name="O'Donnell K."/>
            <person name="Kasson M."/>
        </authorList>
    </citation>
    <scope>NUCLEOTIDE SEQUENCE [LARGE SCALE GENOMIC DNA]</scope>
    <source>
        <strain evidence="2 3">NRRL62584</strain>
    </source>
</reference>
<proteinExistence type="predicted"/>
<dbReference type="Proteomes" id="UP000288168">
    <property type="component" value="Unassembled WGS sequence"/>
</dbReference>
<feature type="chain" id="PRO_5018999369" evidence="1">
    <location>
        <begin position="20"/>
        <end position="448"/>
    </location>
</feature>
<dbReference type="AlphaFoldDB" id="A0A428PNY1"/>
<dbReference type="EMBL" id="NKCI01000108">
    <property type="protein sequence ID" value="RSL54725.1"/>
    <property type="molecule type" value="Genomic_DNA"/>
</dbReference>